<reference evidence="15" key="2">
    <citation type="submission" date="2010-05" db="EMBL/GenBank/DDBJ databases">
        <title>The Genome Sequence of Magnaporthe poae strain ATCC 64411.</title>
        <authorList>
            <consortium name="The Broad Institute Genome Sequencing Platform"/>
            <consortium name="Broad Institute Genome Sequencing Center for Infectious Disease"/>
            <person name="Ma L.-J."/>
            <person name="Dead R."/>
            <person name="Young S."/>
            <person name="Zeng Q."/>
            <person name="Koehrsen M."/>
            <person name="Alvarado L."/>
            <person name="Berlin A."/>
            <person name="Chapman S.B."/>
            <person name="Chen Z."/>
            <person name="Freedman E."/>
            <person name="Gellesch M."/>
            <person name="Goldberg J."/>
            <person name="Griggs A."/>
            <person name="Gujja S."/>
            <person name="Heilman E.R."/>
            <person name="Heiman D."/>
            <person name="Hepburn T."/>
            <person name="Howarth C."/>
            <person name="Jen D."/>
            <person name="Larson L."/>
            <person name="Mehta T."/>
            <person name="Neiman D."/>
            <person name="Pearson M."/>
            <person name="Roberts A."/>
            <person name="Saif S."/>
            <person name="Shea T."/>
            <person name="Shenoy N."/>
            <person name="Sisk P."/>
            <person name="Stolte C."/>
            <person name="Sykes S."/>
            <person name="Walk T."/>
            <person name="White J."/>
            <person name="Yandava C."/>
            <person name="Haas B."/>
            <person name="Nusbaum C."/>
            <person name="Birren B."/>
        </authorList>
    </citation>
    <scope>NUCLEOTIDE SEQUENCE</scope>
    <source>
        <strain evidence="15">ATCC 64411</strain>
    </source>
</reference>
<keyword evidence="7" id="KW-0805">Transcription regulation</keyword>
<dbReference type="Gene3D" id="2.30.30.140">
    <property type="match status" value="1"/>
</dbReference>
<evidence type="ECO:0000256" key="10">
    <source>
        <dbReference type="ARBA" id="ARBA00023242"/>
    </source>
</evidence>
<dbReference type="CDD" id="cd18983">
    <property type="entry name" value="CBD_MSL3_like"/>
    <property type="match status" value="1"/>
</dbReference>
<keyword evidence="6" id="KW-0156">Chromatin regulator</keyword>
<dbReference type="InterPro" id="IPR016197">
    <property type="entry name" value="Chromo-like_dom_sf"/>
</dbReference>
<dbReference type="GO" id="GO:0006338">
    <property type="term" value="P:chromatin remodeling"/>
    <property type="evidence" value="ECO:0007669"/>
    <property type="project" value="UniProtKB-ARBA"/>
</dbReference>
<evidence type="ECO:0000256" key="2">
    <source>
        <dbReference type="ARBA" id="ARBA00009093"/>
    </source>
</evidence>
<organism evidence="16 17">
    <name type="scientific">Magnaporthiopsis poae (strain ATCC 64411 / 73-15)</name>
    <name type="common">Kentucky bluegrass fungus</name>
    <name type="synonym">Magnaporthe poae</name>
    <dbReference type="NCBI Taxonomy" id="644358"/>
    <lineage>
        <taxon>Eukaryota</taxon>
        <taxon>Fungi</taxon>
        <taxon>Dikarya</taxon>
        <taxon>Ascomycota</taxon>
        <taxon>Pezizomycotina</taxon>
        <taxon>Sordariomycetes</taxon>
        <taxon>Sordariomycetidae</taxon>
        <taxon>Magnaporthales</taxon>
        <taxon>Magnaporthaceae</taxon>
        <taxon>Magnaporthiopsis</taxon>
    </lineage>
</organism>
<evidence type="ECO:0000313" key="17">
    <source>
        <dbReference type="Proteomes" id="UP000011715"/>
    </source>
</evidence>
<evidence type="ECO:0000313" key="15">
    <source>
        <dbReference type="EMBL" id="KLU91558.1"/>
    </source>
</evidence>
<reference evidence="16" key="5">
    <citation type="submission" date="2015-06" db="UniProtKB">
        <authorList>
            <consortium name="EnsemblFungi"/>
        </authorList>
    </citation>
    <scope>IDENTIFICATION</scope>
    <source>
        <strain evidence="16">ATCC 64411</strain>
    </source>
</reference>
<accession>A0A0C4EBM4</accession>
<keyword evidence="5" id="KW-0227">DNA damage</keyword>
<dbReference type="SUPFAM" id="SSF54160">
    <property type="entry name" value="Chromo domain-like"/>
    <property type="match status" value="1"/>
</dbReference>
<dbReference type="EMBL" id="ADBL01002585">
    <property type="status" value="NOT_ANNOTATED_CDS"/>
    <property type="molecule type" value="Genomic_DNA"/>
</dbReference>
<evidence type="ECO:0000313" key="16">
    <source>
        <dbReference type="EnsemblFungi" id="MAPG_10076T0"/>
    </source>
</evidence>
<dbReference type="VEuPathDB" id="FungiDB:MAPG_10076"/>
<keyword evidence="9" id="KW-0234">DNA repair</keyword>
<comment type="subcellular location">
    <subcellularLocation>
        <location evidence="1">Nucleus</location>
    </subcellularLocation>
</comment>
<dbReference type="PIRSF" id="PIRSF038133">
    <property type="entry name" value="HAT_Nua4_EAF3/MRG15"/>
    <property type="match status" value="1"/>
</dbReference>
<evidence type="ECO:0000256" key="8">
    <source>
        <dbReference type="ARBA" id="ARBA00023163"/>
    </source>
</evidence>
<dbReference type="Gene3D" id="1.10.274.30">
    <property type="entry name" value="MRG domain"/>
    <property type="match status" value="1"/>
</dbReference>
<protein>
    <recommendedName>
        <fullName evidence="4">Chromatin modification-related protein EAF3</fullName>
    </recommendedName>
    <alternativeName>
        <fullName evidence="12">Chromatin modification-related protein eaf3</fullName>
    </alternativeName>
</protein>
<comment type="function">
    <text evidence="11">Involved in deacetylation of histones, chromatin assembly and chromosome segregation. May act as a transcriptional oscillator, directing histone deacetylases to specific chromosomal domains. Component of the NuA4 histone acetyltransferase complex which is involved in transcriptional activation of selected genes principally by acetylation of nucleosomal histone H4 and H2A. The NuA4 complex is also involved in DNA repair.</text>
</comment>
<dbReference type="InterPro" id="IPR000953">
    <property type="entry name" value="Chromo/chromo_shadow_dom"/>
</dbReference>
<reference evidence="15" key="3">
    <citation type="submission" date="2011-03" db="EMBL/GenBank/DDBJ databases">
        <title>Annotation of Magnaporthe poae ATCC 64411.</title>
        <authorList>
            <person name="Ma L.-J."/>
            <person name="Dead R."/>
            <person name="Young S.K."/>
            <person name="Zeng Q."/>
            <person name="Gargeya S."/>
            <person name="Fitzgerald M."/>
            <person name="Haas B."/>
            <person name="Abouelleil A."/>
            <person name="Alvarado L."/>
            <person name="Arachchi H.M."/>
            <person name="Berlin A."/>
            <person name="Brown A."/>
            <person name="Chapman S.B."/>
            <person name="Chen Z."/>
            <person name="Dunbar C."/>
            <person name="Freedman E."/>
            <person name="Gearin G."/>
            <person name="Gellesch M."/>
            <person name="Goldberg J."/>
            <person name="Griggs A."/>
            <person name="Gujja S."/>
            <person name="Heiman D."/>
            <person name="Howarth C."/>
            <person name="Larson L."/>
            <person name="Lui A."/>
            <person name="MacDonald P.J.P."/>
            <person name="Mehta T."/>
            <person name="Montmayeur A."/>
            <person name="Murphy C."/>
            <person name="Neiman D."/>
            <person name="Pearson M."/>
            <person name="Priest M."/>
            <person name="Roberts A."/>
            <person name="Saif S."/>
            <person name="Shea T."/>
            <person name="Shenoy N."/>
            <person name="Sisk P."/>
            <person name="Stolte C."/>
            <person name="Sykes S."/>
            <person name="Yandava C."/>
            <person name="Wortman J."/>
            <person name="Nusbaum C."/>
            <person name="Birren B."/>
        </authorList>
    </citation>
    <scope>NUCLEOTIDE SEQUENCE</scope>
    <source>
        <strain evidence="15">ATCC 64411</strain>
    </source>
</reference>
<dbReference type="STRING" id="644358.A0A0C4EBM4"/>
<dbReference type="EMBL" id="GL876977">
    <property type="protein sequence ID" value="KLU91558.1"/>
    <property type="molecule type" value="Genomic_DNA"/>
</dbReference>
<dbReference type="PROSITE" id="PS51640">
    <property type="entry name" value="MRG"/>
    <property type="match status" value="1"/>
</dbReference>
<keyword evidence="8" id="KW-0804">Transcription</keyword>
<dbReference type="EnsemblFungi" id="MAPG_10076T0">
    <property type="protein sequence ID" value="MAPG_10076T0"/>
    <property type="gene ID" value="MAPG_10076"/>
</dbReference>
<dbReference type="FunFam" id="2.30.30.140:FF:000149">
    <property type="entry name" value="WGS project CABT00000000 data, contig 2.3"/>
    <property type="match status" value="1"/>
</dbReference>
<dbReference type="GO" id="GO:0035267">
    <property type="term" value="C:NuA4 histone acetyltransferase complex"/>
    <property type="evidence" value="ECO:0007669"/>
    <property type="project" value="TreeGrafter"/>
</dbReference>
<keyword evidence="10" id="KW-0539">Nucleus</keyword>
<dbReference type="OrthoDB" id="124855at2759"/>
<dbReference type="InterPro" id="IPR008676">
    <property type="entry name" value="MRG"/>
</dbReference>
<evidence type="ECO:0000256" key="12">
    <source>
        <dbReference type="ARBA" id="ARBA00072864"/>
    </source>
</evidence>
<dbReference type="Pfam" id="PF05712">
    <property type="entry name" value="MRG"/>
    <property type="match status" value="1"/>
</dbReference>
<dbReference type="OMA" id="GLQTYFD"/>
<dbReference type="Proteomes" id="UP000011715">
    <property type="component" value="Unassembled WGS sequence"/>
</dbReference>
<comment type="similarity">
    <text evidence="2">Belongs to the MRG family.</text>
</comment>
<dbReference type="PANTHER" id="PTHR10880">
    <property type="entry name" value="MORTALITY FACTOR 4-LIKE PROTEIN"/>
    <property type="match status" value="1"/>
</dbReference>
<evidence type="ECO:0000256" key="1">
    <source>
        <dbReference type="ARBA" id="ARBA00004123"/>
    </source>
</evidence>
<evidence type="ECO:0000256" key="11">
    <source>
        <dbReference type="ARBA" id="ARBA00057322"/>
    </source>
</evidence>
<reference evidence="16" key="4">
    <citation type="journal article" date="2015" name="G3 (Bethesda)">
        <title>Genome sequences of three phytopathogenic species of the Magnaporthaceae family of fungi.</title>
        <authorList>
            <person name="Okagaki L.H."/>
            <person name="Nunes C.C."/>
            <person name="Sailsbery J."/>
            <person name="Clay B."/>
            <person name="Brown D."/>
            <person name="John T."/>
            <person name="Oh Y."/>
            <person name="Young N."/>
            <person name="Fitzgerald M."/>
            <person name="Haas B.J."/>
            <person name="Zeng Q."/>
            <person name="Young S."/>
            <person name="Adiconis X."/>
            <person name="Fan L."/>
            <person name="Levin J.Z."/>
            <person name="Mitchell T.K."/>
            <person name="Okubara P.A."/>
            <person name="Farman M.L."/>
            <person name="Kohn L.M."/>
            <person name="Birren B."/>
            <person name="Ma L.-J."/>
            <person name="Dean R.A."/>
        </authorList>
    </citation>
    <scope>NUCLEOTIDE SEQUENCE</scope>
    <source>
        <strain evidence="16">ATCC 64411 / 73-15</strain>
    </source>
</reference>
<evidence type="ECO:0000256" key="4">
    <source>
        <dbReference type="ARBA" id="ARBA00018505"/>
    </source>
</evidence>
<dbReference type="GO" id="GO:0032221">
    <property type="term" value="C:Rpd3S complex"/>
    <property type="evidence" value="ECO:0007669"/>
    <property type="project" value="TreeGrafter"/>
</dbReference>
<dbReference type="FunFam" id="1.10.274.30:FF:000004">
    <property type="entry name" value="Putative Chromatin modification-related protein eaf3"/>
    <property type="match status" value="1"/>
</dbReference>
<dbReference type="eggNOG" id="KOG3001">
    <property type="taxonomic scope" value="Eukaryota"/>
</dbReference>
<evidence type="ECO:0000256" key="3">
    <source>
        <dbReference type="ARBA" id="ARBA00011353"/>
    </source>
</evidence>
<name>A0A0C4EBM4_MAGP6</name>
<dbReference type="InterPro" id="IPR038217">
    <property type="entry name" value="MRG_C_sf"/>
</dbReference>
<sequence length="336" mass="38645">MPPQKQTGPPFKEEERVFCFHMDMLYEARILEVQAAEPGEGSAGGWQYKIHYKGWKNTWDDWVPQDRVRKFNDENKELASQLREQMKSQQKGSKAAASAGAKRAARGAAGAAAANGGSDFSSIRGSEERTAAHTTSSGRGPRRARDYDLEQEETFQNRPSIKLVMPDHLKAMLVDDWENITKNQQLVPIPHPHPFDKIVKDYVEWELPHRPDDSAEKDLLEETMSGLREYFNKALGRILLYKFERTQYLEIREQWESPSEDGHKCVADTYGAEHLLRLLVSLPELVAQTNMDQQSVNRLREEISKFTNWLAKNYAKYFVSEYETPSQDYIEKARSS</sequence>
<dbReference type="SMART" id="SM00298">
    <property type="entry name" value="CHROMO"/>
    <property type="match status" value="1"/>
</dbReference>
<reference evidence="17" key="1">
    <citation type="submission" date="2010-05" db="EMBL/GenBank/DDBJ databases">
        <title>The genome sequence of Magnaporthe poae strain ATCC 64411.</title>
        <authorList>
            <person name="Ma L.-J."/>
            <person name="Dead R."/>
            <person name="Young S."/>
            <person name="Zeng Q."/>
            <person name="Koehrsen M."/>
            <person name="Alvarado L."/>
            <person name="Berlin A."/>
            <person name="Chapman S.B."/>
            <person name="Chen Z."/>
            <person name="Freedman E."/>
            <person name="Gellesch M."/>
            <person name="Goldberg J."/>
            <person name="Griggs A."/>
            <person name="Gujja S."/>
            <person name="Heilman E.R."/>
            <person name="Heiman D."/>
            <person name="Hepburn T."/>
            <person name="Howarth C."/>
            <person name="Jen D."/>
            <person name="Larson L."/>
            <person name="Mehta T."/>
            <person name="Neiman D."/>
            <person name="Pearson M."/>
            <person name="Roberts A."/>
            <person name="Saif S."/>
            <person name="Shea T."/>
            <person name="Shenoy N."/>
            <person name="Sisk P."/>
            <person name="Stolte C."/>
            <person name="Sykes S."/>
            <person name="Walk T."/>
            <person name="White J."/>
            <person name="Yandava C."/>
            <person name="Haas B."/>
            <person name="Nusbaum C."/>
            <person name="Birren B."/>
        </authorList>
    </citation>
    <scope>NUCLEOTIDE SEQUENCE [LARGE SCALE GENOMIC DNA]</scope>
    <source>
        <strain evidence="17">ATCC 64411 / 73-15</strain>
    </source>
</reference>
<evidence type="ECO:0000256" key="9">
    <source>
        <dbReference type="ARBA" id="ARBA00023204"/>
    </source>
</evidence>
<dbReference type="InterPro" id="IPR053820">
    <property type="entry name" value="MSL3_chromo-like"/>
</dbReference>
<proteinExistence type="inferred from homology"/>
<evidence type="ECO:0000259" key="14">
    <source>
        <dbReference type="SMART" id="SM00298"/>
    </source>
</evidence>
<dbReference type="InterPro" id="IPR026541">
    <property type="entry name" value="MRG_dom"/>
</dbReference>
<dbReference type="GO" id="GO:0006281">
    <property type="term" value="P:DNA repair"/>
    <property type="evidence" value="ECO:0007669"/>
    <property type="project" value="UniProtKB-KW"/>
</dbReference>
<gene>
    <name evidence="15" type="ORF">MAPG_10076</name>
</gene>
<feature type="domain" description="Chromo" evidence="14">
    <location>
        <begin position="25"/>
        <end position="86"/>
    </location>
</feature>
<dbReference type="Pfam" id="PF22732">
    <property type="entry name" value="MSL3_chromo-like"/>
    <property type="match status" value="1"/>
</dbReference>
<evidence type="ECO:0000256" key="5">
    <source>
        <dbReference type="ARBA" id="ARBA00022763"/>
    </source>
</evidence>
<comment type="subunit">
    <text evidence="3">Component of the NuA4 histone acetyltransferase complex.</text>
</comment>
<dbReference type="PANTHER" id="PTHR10880:SF15">
    <property type="entry name" value="MSL COMPLEX SUBUNIT 3"/>
    <property type="match status" value="1"/>
</dbReference>
<dbReference type="AlphaFoldDB" id="A0A0C4EBM4"/>
<keyword evidence="17" id="KW-1185">Reference proteome</keyword>
<evidence type="ECO:0000256" key="13">
    <source>
        <dbReference type="SAM" id="MobiDB-lite"/>
    </source>
</evidence>
<feature type="region of interest" description="Disordered" evidence="13">
    <location>
        <begin position="81"/>
        <end position="145"/>
    </location>
</feature>
<dbReference type="GO" id="GO:0006355">
    <property type="term" value="P:regulation of DNA-templated transcription"/>
    <property type="evidence" value="ECO:0007669"/>
    <property type="project" value="InterPro"/>
</dbReference>
<feature type="compositionally biased region" description="Low complexity" evidence="13">
    <location>
        <begin position="91"/>
        <end position="118"/>
    </location>
</feature>
<evidence type="ECO:0000256" key="6">
    <source>
        <dbReference type="ARBA" id="ARBA00022853"/>
    </source>
</evidence>
<evidence type="ECO:0000256" key="7">
    <source>
        <dbReference type="ARBA" id="ARBA00023015"/>
    </source>
</evidence>